<evidence type="ECO:0000313" key="2">
    <source>
        <dbReference type="Proteomes" id="UP000572817"/>
    </source>
</evidence>
<proteinExistence type="predicted"/>
<dbReference type="Proteomes" id="UP000572817">
    <property type="component" value="Unassembled WGS sequence"/>
</dbReference>
<evidence type="ECO:0000313" key="1">
    <source>
        <dbReference type="EMBL" id="KAF4314170.1"/>
    </source>
</evidence>
<dbReference type="AlphaFoldDB" id="A0A8H4N9K1"/>
<comment type="caution">
    <text evidence="1">The sequence shown here is derived from an EMBL/GenBank/DDBJ whole genome shotgun (WGS) entry which is preliminary data.</text>
</comment>
<organism evidence="1 2">
    <name type="scientific">Botryosphaeria dothidea</name>
    <dbReference type="NCBI Taxonomy" id="55169"/>
    <lineage>
        <taxon>Eukaryota</taxon>
        <taxon>Fungi</taxon>
        <taxon>Dikarya</taxon>
        <taxon>Ascomycota</taxon>
        <taxon>Pezizomycotina</taxon>
        <taxon>Dothideomycetes</taxon>
        <taxon>Dothideomycetes incertae sedis</taxon>
        <taxon>Botryosphaeriales</taxon>
        <taxon>Botryosphaeriaceae</taxon>
        <taxon>Botryosphaeria</taxon>
    </lineage>
</organism>
<dbReference type="EMBL" id="WWBZ02000001">
    <property type="protein sequence ID" value="KAF4314170.1"/>
    <property type="molecule type" value="Genomic_DNA"/>
</dbReference>
<gene>
    <name evidence="1" type="ORF">GTA08_BOTSDO00412</name>
</gene>
<dbReference type="OrthoDB" id="5424258at2759"/>
<sequence length="133" mass="15313">MAPPRRPANSNLAEDPLPPNAKSFFEVYLQSNTGRKKRVRFTLKRYNDYIRWIKTLPDASSPTYQAAQTTRRYYTYYNGAGATLKEGLYRLSQKGKPELKVIHKGDMFDTIKEAHLFLNHAGIEPTTKFLAQD</sequence>
<name>A0A8H4N9K1_9PEZI</name>
<protein>
    <submittedName>
        <fullName evidence="1">Uncharacterized protein</fullName>
    </submittedName>
</protein>
<accession>A0A8H4N9K1</accession>
<reference evidence="1" key="1">
    <citation type="submission" date="2020-04" db="EMBL/GenBank/DDBJ databases">
        <title>Genome Assembly and Annotation of Botryosphaeria dothidea sdau 11-99, a Latent Pathogen of Apple Fruit Ring Rot in China.</title>
        <authorList>
            <person name="Yu C."/>
            <person name="Diao Y."/>
            <person name="Lu Q."/>
            <person name="Zhao J."/>
            <person name="Cui S."/>
            <person name="Peng C."/>
            <person name="He B."/>
            <person name="Liu H."/>
        </authorList>
    </citation>
    <scope>NUCLEOTIDE SEQUENCE [LARGE SCALE GENOMIC DNA]</scope>
    <source>
        <strain evidence="1">Sdau11-99</strain>
    </source>
</reference>
<keyword evidence="2" id="KW-1185">Reference proteome</keyword>